<dbReference type="EMBL" id="CM007891">
    <property type="protein sequence ID" value="OTG33453.1"/>
    <property type="molecule type" value="Genomic_DNA"/>
</dbReference>
<protein>
    <submittedName>
        <fullName evidence="2">Uncharacterized protein</fullName>
    </submittedName>
</protein>
<dbReference type="Proteomes" id="UP000215914">
    <property type="component" value="Chromosome 2"/>
</dbReference>
<reference evidence="1" key="3">
    <citation type="submission" date="2020-06" db="EMBL/GenBank/DDBJ databases">
        <title>Helianthus annuus Genome sequencing and assembly Release 2.</title>
        <authorList>
            <person name="Gouzy J."/>
            <person name="Langlade N."/>
            <person name="Munos S."/>
        </authorList>
    </citation>
    <scope>NUCLEOTIDE SEQUENCE</scope>
    <source>
        <tissue evidence="1">Leaves</tissue>
    </source>
</reference>
<gene>
    <name evidence="2" type="ORF">HannXRQ_Chr02g0034881</name>
    <name evidence="1" type="ORF">HanXRQr2_Chr02g0048431</name>
</gene>
<proteinExistence type="predicted"/>
<evidence type="ECO:0000313" key="1">
    <source>
        <dbReference type="EMBL" id="KAF5817038.1"/>
    </source>
</evidence>
<dbReference type="Gramene" id="mRNA:HanXRQr2_Chr02g0048431">
    <property type="protein sequence ID" value="CDS:HanXRQr2_Chr02g0048431.1"/>
    <property type="gene ID" value="HanXRQr2_Chr02g0048431"/>
</dbReference>
<dbReference type="InParanoid" id="A0A251VDZ6"/>
<reference evidence="2" key="2">
    <citation type="submission" date="2017-02" db="EMBL/GenBank/DDBJ databases">
        <title>Sunflower complete genome.</title>
        <authorList>
            <person name="Langlade N."/>
            <person name="Munos S."/>
        </authorList>
    </citation>
    <scope>NUCLEOTIDE SEQUENCE [LARGE SCALE GENOMIC DNA]</scope>
    <source>
        <tissue evidence="2">Leaves</tissue>
    </source>
</reference>
<dbReference type="AlphaFoldDB" id="A0A251VDZ6"/>
<keyword evidence="3" id="KW-1185">Reference proteome</keyword>
<evidence type="ECO:0000313" key="2">
    <source>
        <dbReference type="EMBL" id="OTG33453.1"/>
    </source>
</evidence>
<reference evidence="1 3" key="1">
    <citation type="journal article" date="2017" name="Nature">
        <title>The sunflower genome provides insights into oil metabolism, flowering and Asterid evolution.</title>
        <authorList>
            <person name="Badouin H."/>
            <person name="Gouzy J."/>
            <person name="Grassa C.J."/>
            <person name="Murat F."/>
            <person name="Staton S.E."/>
            <person name="Cottret L."/>
            <person name="Lelandais-Briere C."/>
            <person name="Owens G.L."/>
            <person name="Carrere S."/>
            <person name="Mayjonade B."/>
            <person name="Legrand L."/>
            <person name="Gill N."/>
            <person name="Kane N.C."/>
            <person name="Bowers J.E."/>
            <person name="Hubner S."/>
            <person name="Bellec A."/>
            <person name="Berard A."/>
            <person name="Berges H."/>
            <person name="Blanchet N."/>
            <person name="Boniface M.C."/>
            <person name="Brunel D."/>
            <person name="Catrice O."/>
            <person name="Chaidir N."/>
            <person name="Claudel C."/>
            <person name="Donnadieu C."/>
            <person name="Faraut T."/>
            <person name="Fievet G."/>
            <person name="Helmstetter N."/>
            <person name="King M."/>
            <person name="Knapp S.J."/>
            <person name="Lai Z."/>
            <person name="Le Paslier M.C."/>
            <person name="Lippi Y."/>
            <person name="Lorenzon L."/>
            <person name="Mandel J.R."/>
            <person name="Marage G."/>
            <person name="Marchand G."/>
            <person name="Marquand E."/>
            <person name="Bret-Mestries E."/>
            <person name="Morien E."/>
            <person name="Nambeesan S."/>
            <person name="Nguyen T."/>
            <person name="Pegot-Espagnet P."/>
            <person name="Pouilly N."/>
            <person name="Raftis F."/>
            <person name="Sallet E."/>
            <person name="Schiex T."/>
            <person name="Thomas J."/>
            <person name="Vandecasteele C."/>
            <person name="Vares D."/>
            <person name="Vear F."/>
            <person name="Vautrin S."/>
            <person name="Crespi M."/>
            <person name="Mangin B."/>
            <person name="Burke J.M."/>
            <person name="Salse J."/>
            <person name="Munos S."/>
            <person name="Vincourt P."/>
            <person name="Rieseberg L.H."/>
            <person name="Langlade N.B."/>
        </authorList>
    </citation>
    <scope>NUCLEOTIDE SEQUENCE [LARGE SCALE GENOMIC DNA]</scope>
    <source>
        <strain evidence="3">cv. SF193</strain>
        <tissue evidence="1">Leaves</tissue>
    </source>
</reference>
<accession>A0A251VDZ6</accession>
<sequence length="52" mass="5792">MDSAEILSSCGPRTYSFKFMRAVSDLECGAALGRHVAQHTTKLYDDRAKLRS</sequence>
<name>A0A251VDZ6_HELAN</name>
<dbReference type="EMBL" id="MNCJ02000317">
    <property type="protein sequence ID" value="KAF5817038.1"/>
    <property type="molecule type" value="Genomic_DNA"/>
</dbReference>
<evidence type="ECO:0000313" key="3">
    <source>
        <dbReference type="Proteomes" id="UP000215914"/>
    </source>
</evidence>
<organism evidence="2 3">
    <name type="scientific">Helianthus annuus</name>
    <name type="common">Common sunflower</name>
    <dbReference type="NCBI Taxonomy" id="4232"/>
    <lineage>
        <taxon>Eukaryota</taxon>
        <taxon>Viridiplantae</taxon>
        <taxon>Streptophyta</taxon>
        <taxon>Embryophyta</taxon>
        <taxon>Tracheophyta</taxon>
        <taxon>Spermatophyta</taxon>
        <taxon>Magnoliopsida</taxon>
        <taxon>eudicotyledons</taxon>
        <taxon>Gunneridae</taxon>
        <taxon>Pentapetalae</taxon>
        <taxon>asterids</taxon>
        <taxon>campanulids</taxon>
        <taxon>Asterales</taxon>
        <taxon>Asteraceae</taxon>
        <taxon>Asteroideae</taxon>
        <taxon>Heliantheae alliance</taxon>
        <taxon>Heliantheae</taxon>
        <taxon>Helianthus</taxon>
    </lineage>
</organism>